<protein>
    <submittedName>
        <fullName evidence="3">Tripartite tricarboxylate transporter TctB family protein</fullName>
    </submittedName>
</protein>
<reference evidence="3" key="1">
    <citation type="submission" date="2023-03" db="EMBL/GenBank/DDBJ databases">
        <title>Multiphase analysis and comparison of six strains from genera Psychromarinibacter, Lutimaribacter, and Maritimibacter, including a novel species: Psychromarinibacter sediminicola sp. nov.</title>
        <authorList>
            <person name="Wang Y.-H."/>
            <person name="Ye M.-Q."/>
            <person name="Du Z.-J."/>
        </authorList>
    </citation>
    <scope>NUCLEOTIDE SEQUENCE</scope>
    <source>
        <strain evidence="3">C21-152</strain>
    </source>
</reference>
<organism evidence="3 4">
    <name type="scientific">Psychromarinibacter sediminicola</name>
    <dbReference type="NCBI Taxonomy" id="3033385"/>
    <lineage>
        <taxon>Bacteria</taxon>
        <taxon>Pseudomonadati</taxon>
        <taxon>Pseudomonadota</taxon>
        <taxon>Alphaproteobacteria</taxon>
        <taxon>Rhodobacterales</taxon>
        <taxon>Paracoccaceae</taxon>
        <taxon>Psychromarinibacter</taxon>
    </lineage>
</organism>
<dbReference type="Pfam" id="PF07331">
    <property type="entry name" value="TctB"/>
    <property type="match status" value="1"/>
</dbReference>
<comment type="caution">
    <text evidence="3">The sequence shown here is derived from an EMBL/GenBank/DDBJ whole genome shotgun (WGS) entry which is preliminary data.</text>
</comment>
<feature type="domain" description="DUF1468" evidence="2">
    <location>
        <begin position="22"/>
        <end position="167"/>
    </location>
</feature>
<evidence type="ECO:0000313" key="4">
    <source>
        <dbReference type="Proteomes" id="UP001220964"/>
    </source>
</evidence>
<feature type="transmembrane region" description="Helical" evidence="1">
    <location>
        <begin position="53"/>
        <end position="74"/>
    </location>
</feature>
<name>A0AAE3NS91_9RHOB</name>
<evidence type="ECO:0000259" key="2">
    <source>
        <dbReference type="Pfam" id="PF07331"/>
    </source>
</evidence>
<accession>A0AAE3NS91</accession>
<feature type="transmembrane region" description="Helical" evidence="1">
    <location>
        <begin position="117"/>
        <end position="136"/>
    </location>
</feature>
<feature type="transmembrane region" description="Helical" evidence="1">
    <location>
        <begin position="186"/>
        <end position="206"/>
    </location>
</feature>
<evidence type="ECO:0000313" key="3">
    <source>
        <dbReference type="EMBL" id="MDF0601137.1"/>
    </source>
</evidence>
<dbReference type="AlphaFoldDB" id="A0AAE3NS91"/>
<gene>
    <name evidence="3" type="ORF">P1J78_10380</name>
</gene>
<feature type="transmembrane region" description="Helical" evidence="1">
    <location>
        <begin position="21"/>
        <end position="41"/>
    </location>
</feature>
<keyword evidence="1" id="KW-0472">Membrane</keyword>
<dbReference type="RefSeq" id="WP_275567276.1">
    <property type="nucleotide sequence ID" value="NZ_JARGYC010000022.1"/>
</dbReference>
<dbReference type="Proteomes" id="UP001220964">
    <property type="component" value="Unassembled WGS sequence"/>
</dbReference>
<keyword evidence="1" id="KW-1133">Transmembrane helix</keyword>
<keyword evidence="1" id="KW-0812">Transmembrane</keyword>
<dbReference type="EMBL" id="JARGYC010000022">
    <property type="protein sequence ID" value="MDF0601137.1"/>
    <property type="molecule type" value="Genomic_DNA"/>
</dbReference>
<sequence length="214" mass="22661">MPADLTPATAPPIPRYARIDVIGGAVMVFVAALIWFGAIGLRVGELVNFGPGALPRVLALILGAAGLGMFLHGLVQREQEAEPLVLAVRPPAILGIAIFLFALFIRGGDYGIVSTPRLGLMVVGPLTVFVAGFATPEARPRELIVMAFGLTAAVLLVFTDLLGVPLPVFPTRLEDAIPPSFGTDAAVRALYIVYACVTAGLYTWLFDVPGRRRD</sequence>
<feature type="transmembrane region" description="Helical" evidence="1">
    <location>
        <begin position="86"/>
        <end position="105"/>
    </location>
</feature>
<evidence type="ECO:0000256" key="1">
    <source>
        <dbReference type="SAM" id="Phobius"/>
    </source>
</evidence>
<proteinExistence type="predicted"/>
<feature type="transmembrane region" description="Helical" evidence="1">
    <location>
        <begin position="143"/>
        <end position="166"/>
    </location>
</feature>
<keyword evidence="4" id="KW-1185">Reference proteome</keyword>
<dbReference type="InterPro" id="IPR009936">
    <property type="entry name" value="DUF1468"/>
</dbReference>